<reference evidence="3 4" key="1">
    <citation type="submission" date="2021-03" db="EMBL/GenBank/DDBJ databases">
        <title>Fibrella sp. HMF5036 genome sequencing and assembly.</title>
        <authorList>
            <person name="Kang H."/>
            <person name="Kim H."/>
            <person name="Bae S."/>
            <person name="Joh K."/>
        </authorList>
    </citation>
    <scope>NUCLEOTIDE SEQUENCE [LARGE SCALE GENOMIC DNA]</scope>
    <source>
        <strain evidence="3 4">HMF5036</strain>
    </source>
</reference>
<sequence length="202" mass="22073">MKQFLLAALLGIVTLPALAQRSATGYTLGDVVAPFSLKNVDERIIPLTEYKTQKGIIVVFTSNHCPFSKAYEDRILALDRKFGPQGYPVLAIMSSDASVYEEDSFEQMQTRAKTKNYTFPYLTDDTQTVAKAFGATRSPQVYVLKRTGDRFTVEYIGGIDDSPQSAAGVQRAYVDEAATSLLAGKPVVTPLTKAIGCAIKMK</sequence>
<organism evidence="3 4">
    <name type="scientific">Fibrella aquatilis</name>
    <dbReference type="NCBI Taxonomy" id="2817059"/>
    <lineage>
        <taxon>Bacteria</taxon>
        <taxon>Pseudomonadati</taxon>
        <taxon>Bacteroidota</taxon>
        <taxon>Cytophagia</taxon>
        <taxon>Cytophagales</taxon>
        <taxon>Spirosomataceae</taxon>
        <taxon>Fibrella</taxon>
    </lineage>
</organism>
<dbReference type="InterPro" id="IPR000866">
    <property type="entry name" value="AhpC/TSA"/>
</dbReference>
<feature type="signal peptide" evidence="1">
    <location>
        <begin position="1"/>
        <end position="19"/>
    </location>
</feature>
<dbReference type="Pfam" id="PF00578">
    <property type="entry name" value="AhpC-TSA"/>
    <property type="match status" value="1"/>
</dbReference>
<dbReference type="InterPro" id="IPR036249">
    <property type="entry name" value="Thioredoxin-like_sf"/>
</dbReference>
<protein>
    <submittedName>
        <fullName evidence="3">Thioredoxin family protein</fullName>
    </submittedName>
</protein>
<name>A0A939GD17_9BACT</name>
<proteinExistence type="predicted"/>
<dbReference type="EMBL" id="JAFMYU010000030">
    <property type="protein sequence ID" value="MBO0934337.1"/>
    <property type="molecule type" value="Genomic_DNA"/>
</dbReference>
<dbReference type="PROSITE" id="PS51352">
    <property type="entry name" value="THIOREDOXIN_2"/>
    <property type="match status" value="1"/>
</dbReference>
<feature type="chain" id="PRO_5036852025" evidence="1">
    <location>
        <begin position="20"/>
        <end position="202"/>
    </location>
</feature>
<feature type="domain" description="Thioredoxin" evidence="2">
    <location>
        <begin position="26"/>
        <end position="179"/>
    </location>
</feature>
<dbReference type="AlphaFoldDB" id="A0A939GD17"/>
<dbReference type="InterPro" id="IPR047262">
    <property type="entry name" value="PRX-like1"/>
</dbReference>
<evidence type="ECO:0000313" key="4">
    <source>
        <dbReference type="Proteomes" id="UP000664795"/>
    </source>
</evidence>
<dbReference type="PANTHER" id="PTHR43640:SF1">
    <property type="entry name" value="THIOREDOXIN-DEPENDENT PEROXIREDOXIN"/>
    <property type="match status" value="1"/>
</dbReference>
<evidence type="ECO:0000313" key="3">
    <source>
        <dbReference type="EMBL" id="MBO0934337.1"/>
    </source>
</evidence>
<gene>
    <name evidence="3" type="ORF">J2I48_25235</name>
</gene>
<comment type="caution">
    <text evidence="3">The sequence shown here is derived from an EMBL/GenBank/DDBJ whole genome shotgun (WGS) entry which is preliminary data.</text>
</comment>
<dbReference type="RefSeq" id="WP_207338302.1">
    <property type="nucleotide sequence ID" value="NZ_JAFMYU010000030.1"/>
</dbReference>
<evidence type="ECO:0000259" key="2">
    <source>
        <dbReference type="PROSITE" id="PS51352"/>
    </source>
</evidence>
<dbReference type="GO" id="GO:0016491">
    <property type="term" value="F:oxidoreductase activity"/>
    <property type="evidence" value="ECO:0007669"/>
    <property type="project" value="InterPro"/>
</dbReference>
<dbReference type="CDD" id="cd02969">
    <property type="entry name" value="PRX_like1"/>
    <property type="match status" value="1"/>
</dbReference>
<accession>A0A939GD17</accession>
<dbReference type="SUPFAM" id="SSF52833">
    <property type="entry name" value="Thioredoxin-like"/>
    <property type="match status" value="1"/>
</dbReference>
<dbReference type="PANTHER" id="PTHR43640">
    <property type="entry name" value="OS07G0260300 PROTEIN"/>
    <property type="match status" value="1"/>
</dbReference>
<dbReference type="Proteomes" id="UP000664795">
    <property type="component" value="Unassembled WGS sequence"/>
</dbReference>
<keyword evidence="1" id="KW-0732">Signal</keyword>
<dbReference type="Gene3D" id="3.40.30.10">
    <property type="entry name" value="Glutaredoxin"/>
    <property type="match status" value="1"/>
</dbReference>
<evidence type="ECO:0000256" key="1">
    <source>
        <dbReference type="SAM" id="SignalP"/>
    </source>
</evidence>
<dbReference type="GO" id="GO:0016209">
    <property type="term" value="F:antioxidant activity"/>
    <property type="evidence" value="ECO:0007669"/>
    <property type="project" value="InterPro"/>
</dbReference>
<dbReference type="InterPro" id="IPR013766">
    <property type="entry name" value="Thioredoxin_domain"/>
</dbReference>
<keyword evidence="4" id="KW-1185">Reference proteome</keyword>